<evidence type="ECO:0000256" key="1">
    <source>
        <dbReference type="SAM" id="MobiDB-lite"/>
    </source>
</evidence>
<comment type="caution">
    <text evidence="2">The sequence shown here is derived from an EMBL/GenBank/DDBJ whole genome shotgun (WGS) entry which is preliminary data.</text>
</comment>
<reference evidence="2 3" key="1">
    <citation type="journal article" date="2015" name="Nature">
        <title>rRNA introns, odd ribosomes, and small enigmatic genomes across a large radiation of phyla.</title>
        <authorList>
            <person name="Brown C.T."/>
            <person name="Hug L.A."/>
            <person name="Thomas B.C."/>
            <person name="Sharon I."/>
            <person name="Castelle C.J."/>
            <person name="Singh A."/>
            <person name="Wilkins M.J."/>
            <person name="Williams K.H."/>
            <person name="Banfield J.F."/>
        </authorList>
    </citation>
    <scope>NUCLEOTIDE SEQUENCE [LARGE SCALE GENOMIC DNA]</scope>
</reference>
<organism evidence="2 3">
    <name type="scientific">Candidatus Woesebacteria bacterium GW2011_GWC2_31_9</name>
    <dbReference type="NCBI Taxonomy" id="1618586"/>
    <lineage>
        <taxon>Bacteria</taxon>
        <taxon>Candidatus Woeseibacteriota</taxon>
    </lineage>
</organism>
<dbReference type="Proteomes" id="UP000034803">
    <property type="component" value="Unassembled WGS sequence"/>
</dbReference>
<proteinExistence type="predicted"/>
<evidence type="ECO:0000313" key="2">
    <source>
        <dbReference type="EMBL" id="KKP32291.1"/>
    </source>
</evidence>
<feature type="compositionally biased region" description="Polar residues" evidence="1">
    <location>
        <begin position="55"/>
        <end position="66"/>
    </location>
</feature>
<evidence type="ECO:0000313" key="3">
    <source>
        <dbReference type="Proteomes" id="UP000034803"/>
    </source>
</evidence>
<dbReference type="EMBL" id="LBOI01000001">
    <property type="protein sequence ID" value="KKP32291.1"/>
    <property type="molecule type" value="Genomic_DNA"/>
</dbReference>
<protein>
    <submittedName>
        <fullName evidence="2">Uncharacterized protein</fullName>
    </submittedName>
</protein>
<sequence length="77" mass="8452">MTPDIKFVEINSISAPLETRPGGYPECPPKGSRASCQFPMNLNASGEKRVQCTNPAITRGRSNPSPCQFLDRLDKDN</sequence>
<dbReference type="AlphaFoldDB" id="A0A0F9Z0U4"/>
<feature type="region of interest" description="Disordered" evidence="1">
    <location>
        <begin position="55"/>
        <end position="77"/>
    </location>
</feature>
<accession>A0A0F9Z0U4</accession>
<name>A0A0F9Z0U4_9BACT</name>
<gene>
    <name evidence="2" type="ORF">UR21_C0001G0087</name>
</gene>